<feature type="compositionally biased region" description="Basic residues" evidence="1">
    <location>
        <begin position="101"/>
        <end position="121"/>
    </location>
</feature>
<evidence type="ECO:0000313" key="3">
    <source>
        <dbReference type="Proteomes" id="UP001629113"/>
    </source>
</evidence>
<organism evidence="2 3">
    <name type="scientific">Phlyctema vagabunda</name>
    <dbReference type="NCBI Taxonomy" id="108571"/>
    <lineage>
        <taxon>Eukaryota</taxon>
        <taxon>Fungi</taxon>
        <taxon>Dikarya</taxon>
        <taxon>Ascomycota</taxon>
        <taxon>Pezizomycotina</taxon>
        <taxon>Leotiomycetes</taxon>
        <taxon>Helotiales</taxon>
        <taxon>Dermateaceae</taxon>
        <taxon>Phlyctema</taxon>
    </lineage>
</organism>
<dbReference type="EMBL" id="JBFCZG010000009">
    <property type="protein sequence ID" value="KAL3418734.1"/>
    <property type="molecule type" value="Genomic_DNA"/>
</dbReference>
<feature type="compositionally biased region" description="Basic and acidic residues" evidence="1">
    <location>
        <begin position="155"/>
        <end position="166"/>
    </location>
</feature>
<dbReference type="Proteomes" id="UP001629113">
    <property type="component" value="Unassembled WGS sequence"/>
</dbReference>
<accession>A0ABR4P605</accession>
<keyword evidence="3" id="KW-1185">Reference proteome</keyword>
<name>A0ABR4P605_9HELO</name>
<evidence type="ECO:0000313" key="2">
    <source>
        <dbReference type="EMBL" id="KAL3418734.1"/>
    </source>
</evidence>
<gene>
    <name evidence="2" type="ORF">PVAG01_10450</name>
</gene>
<sequence>MPSRYGSPSQPHALNEEDLNFITQRLRSPKEPLLKSRLATYFEGYMEFADRAPSPCPTESDSDHVTVSTSTEIEWESQQPSVSPERESIQVPEIYVNPSSRARHSRTRQVHRRRKPSKKRSAYSSNEPKPSRKVDSAYHNLKSSHTMLTRSKMRSRVEIHKKSVGD</sequence>
<protein>
    <submittedName>
        <fullName evidence="2">Uncharacterized protein</fullName>
    </submittedName>
</protein>
<reference evidence="2 3" key="1">
    <citation type="submission" date="2024-06" db="EMBL/GenBank/DDBJ databases">
        <title>Complete genome of Phlyctema vagabunda strain 19-DSS-EL-015.</title>
        <authorList>
            <person name="Fiorenzani C."/>
        </authorList>
    </citation>
    <scope>NUCLEOTIDE SEQUENCE [LARGE SCALE GENOMIC DNA]</scope>
    <source>
        <strain evidence="2 3">19-DSS-EL-015</strain>
    </source>
</reference>
<evidence type="ECO:0000256" key="1">
    <source>
        <dbReference type="SAM" id="MobiDB-lite"/>
    </source>
</evidence>
<feature type="region of interest" description="Disordered" evidence="1">
    <location>
        <begin position="49"/>
        <end position="166"/>
    </location>
</feature>
<proteinExistence type="predicted"/>
<comment type="caution">
    <text evidence="2">The sequence shown here is derived from an EMBL/GenBank/DDBJ whole genome shotgun (WGS) entry which is preliminary data.</text>
</comment>